<dbReference type="AlphaFoldDB" id="Q22UH8"/>
<dbReference type="HOGENOM" id="CLU_2763501_0_0_1"/>
<dbReference type="RefSeq" id="XP_001009237.1">
    <property type="nucleotide sequence ID" value="XM_001009237.1"/>
</dbReference>
<organism evidence="2 3">
    <name type="scientific">Tetrahymena thermophila (strain SB210)</name>
    <dbReference type="NCBI Taxonomy" id="312017"/>
    <lineage>
        <taxon>Eukaryota</taxon>
        <taxon>Sar</taxon>
        <taxon>Alveolata</taxon>
        <taxon>Ciliophora</taxon>
        <taxon>Intramacronucleata</taxon>
        <taxon>Oligohymenophorea</taxon>
        <taxon>Hymenostomatida</taxon>
        <taxon>Tetrahymenina</taxon>
        <taxon>Tetrahymenidae</taxon>
        <taxon>Tetrahymena</taxon>
    </lineage>
</organism>
<dbReference type="InParanoid" id="Q22UH8"/>
<evidence type="ECO:0000313" key="3">
    <source>
        <dbReference type="Proteomes" id="UP000009168"/>
    </source>
</evidence>
<name>Q22UH8_TETTS</name>
<accession>Q22UH8</accession>
<feature type="region of interest" description="Disordered" evidence="1">
    <location>
        <begin position="1"/>
        <end position="23"/>
    </location>
</feature>
<dbReference type="KEGG" id="tet:TTHERM_00554470"/>
<proteinExistence type="predicted"/>
<reference evidence="3" key="1">
    <citation type="journal article" date="2006" name="PLoS Biol.">
        <title>Macronuclear genome sequence of the ciliate Tetrahymena thermophila, a model eukaryote.</title>
        <authorList>
            <person name="Eisen J.A."/>
            <person name="Coyne R.S."/>
            <person name="Wu M."/>
            <person name="Wu D."/>
            <person name="Thiagarajan M."/>
            <person name="Wortman J.R."/>
            <person name="Badger J.H."/>
            <person name="Ren Q."/>
            <person name="Amedeo P."/>
            <person name="Jones K.M."/>
            <person name="Tallon L.J."/>
            <person name="Delcher A.L."/>
            <person name="Salzberg S.L."/>
            <person name="Silva J.C."/>
            <person name="Haas B.J."/>
            <person name="Majoros W.H."/>
            <person name="Farzad M."/>
            <person name="Carlton J.M."/>
            <person name="Smith R.K. Jr."/>
            <person name="Garg J."/>
            <person name="Pearlman R.E."/>
            <person name="Karrer K.M."/>
            <person name="Sun L."/>
            <person name="Manning G."/>
            <person name="Elde N.C."/>
            <person name="Turkewitz A.P."/>
            <person name="Asai D.J."/>
            <person name="Wilkes D.E."/>
            <person name="Wang Y."/>
            <person name="Cai H."/>
            <person name="Collins K."/>
            <person name="Stewart B.A."/>
            <person name="Lee S.R."/>
            <person name="Wilamowska K."/>
            <person name="Weinberg Z."/>
            <person name="Ruzzo W.L."/>
            <person name="Wloga D."/>
            <person name="Gaertig J."/>
            <person name="Frankel J."/>
            <person name="Tsao C.-C."/>
            <person name="Gorovsky M.A."/>
            <person name="Keeling P.J."/>
            <person name="Waller R.F."/>
            <person name="Patron N.J."/>
            <person name="Cherry J.M."/>
            <person name="Stover N.A."/>
            <person name="Krieger C.J."/>
            <person name="del Toro C."/>
            <person name="Ryder H.F."/>
            <person name="Williamson S.C."/>
            <person name="Barbeau R.A."/>
            <person name="Hamilton E.P."/>
            <person name="Orias E."/>
        </authorList>
    </citation>
    <scope>NUCLEOTIDE SEQUENCE [LARGE SCALE GENOMIC DNA]</scope>
    <source>
        <strain evidence="3">SB210</strain>
    </source>
</reference>
<dbReference type="GeneID" id="7840683"/>
<evidence type="ECO:0000313" key="2">
    <source>
        <dbReference type="EMBL" id="EAR88992.1"/>
    </source>
</evidence>
<dbReference type="EMBL" id="GG662828">
    <property type="protein sequence ID" value="EAR88992.1"/>
    <property type="molecule type" value="Genomic_DNA"/>
</dbReference>
<sequence>MSKDISNQLDETSKNQIEQKSSNCPIEQLKISDTATNWLFSILFKQRNQLENQRPYMFNKQQQYGQKKSK</sequence>
<protein>
    <submittedName>
        <fullName evidence="2">Uncharacterized protein</fullName>
    </submittedName>
</protein>
<gene>
    <name evidence="2" type="ORF">TTHERM_00554470</name>
</gene>
<keyword evidence="3" id="KW-1185">Reference proteome</keyword>
<dbReference type="Proteomes" id="UP000009168">
    <property type="component" value="Unassembled WGS sequence"/>
</dbReference>
<evidence type="ECO:0000256" key="1">
    <source>
        <dbReference type="SAM" id="MobiDB-lite"/>
    </source>
</evidence>